<name>A0AA87Z3D2_FICCA</name>
<keyword evidence="1" id="KW-1133">Transmembrane helix</keyword>
<reference evidence="2" key="1">
    <citation type="submission" date="2023-07" db="EMBL/GenBank/DDBJ databases">
        <title>draft genome sequence of fig (Ficus carica).</title>
        <authorList>
            <person name="Takahashi T."/>
            <person name="Nishimura K."/>
        </authorList>
    </citation>
    <scope>NUCLEOTIDE SEQUENCE</scope>
</reference>
<sequence>MDWPPQPLYNCAPGTDTYVKGPIIFVGVAGVIVVLAERKLTSYVYAVVTACARRVDTELVSEQFPVIRFHSLPAIATIISHRGSPTGLSGQPMLGSRCTIMVDDAWGASDARSHLGAFSHLVIARFGPVPDEGADEPYRDPEIYRAMHLERYFSYVADWHTYP</sequence>
<comment type="caution">
    <text evidence="2">The sequence shown here is derived from an EMBL/GenBank/DDBJ whole genome shotgun (WGS) entry which is preliminary data.</text>
</comment>
<dbReference type="EMBL" id="BTGU01004485">
    <property type="protein sequence ID" value="GMN27887.1"/>
    <property type="molecule type" value="Genomic_DNA"/>
</dbReference>
<proteinExistence type="predicted"/>
<evidence type="ECO:0000313" key="3">
    <source>
        <dbReference type="Proteomes" id="UP001187192"/>
    </source>
</evidence>
<organism evidence="2 3">
    <name type="scientific">Ficus carica</name>
    <name type="common">Common fig</name>
    <dbReference type="NCBI Taxonomy" id="3494"/>
    <lineage>
        <taxon>Eukaryota</taxon>
        <taxon>Viridiplantae</taxon>
        <taxon>Streptophyta</taxon>
        <taxon>Embryophyta</taxon>
        <taxon>Tracheophyta</taxon>
        <taxon>Spermatophyta</taxon>
        <taxon>Magnoliopsida</taxon>
        <taxon>eudicotyledons</taxon>
        <taxon>Gunneridae</taxon>
        <taxon>Pentapetalae</taxon>
        <taxon>rosids</taxon>
        <taxon>fabids</taxon>
        <taxon>Rosales</taxon>
        <taxon>Moraceae</taxon>
        <taxon>Ficeae</taxon>
        <taxon>Ficus</taxon>
    </lineage>
</organism>
<accession>A0AA87Z3D2</accession>
<gene>
    <name evidence="2" type="ORF">TIFTF001_046185</name>
</gene>
<dbReference type="AlphaFoldDB" id="A0AA87Z3D2"/>
<evidence type="ECO:0000256" key="1">
    <source>
        <dbReference type="SAM" id="Phobius"/>
    </source>
</evidence>
<keyword evidence="1" id="KW-0812">Transmembrane</keyword>
<feature type="transmembrane region" description="Helical" evidence="1">
    <location>
        <begin position="17"/>
        <end position="36"/>
    </location>
</feature>
<keyword evidence="3" id="KW-1185">Reference proteome</keyword>
<keyword evidence="1" id="KW-0472">Membrane</keyword>
<dbReference type="Proteomes" id="UP001187192">
    <property type="component" value="Unassembled WGS sequence"/>
</dbReference>
<evidence type="ECO:0000313" key="2">
    <source>
        <dbReference type="EMBL" id="GMN27887.1"/>
    </source>
</evidence>
<protein>
    <submittedName>
        <fullName evidence="2">Uncharacterized protein</fullName>
    </submittedName>
</protein>